<accession>A0A494X2M9</accession>
<sequence>MYVFAIFAVMAMLIAGYETFGAEQMMSAYRASTQSLALNMAEYRQSVIDYVLAHPSFQGRVSANQLPSSAHYAPNALWQNYVQGNTVIVYPTSPVSPELVVDIARLAQGSVFAGSAQNGNEVPPGNPSVAIPLPAAIAASIPNGMPVWLAQVYPG</sequence>
<gene>
    <name evidence="1" type="ORF">D7S89_22210</name>
</gene>
<evidence type="ECO:0000313" key="1">
    <source>
        <dbReference type="EMBL" id="RKP44590.1"/>
    </source>
</evidence>
<dbReference type="EMBL" id="RBZV01000012">
    <property type="protein sequence ID" value="RKP44590.1"/>
    <property type="molecule type" value="Genomic_DNA"/>
</dbReference>
<reference evidence="1 2" key="1">
    <citation type="submission" date="2018-10" db="EMBL/GenBank/DDBJ databases">
        <title>Paraburkholderia sp. 7MK8-2, isolated from soil.</title>
        <authorList>
            <person name="Gao Z.-H."/>
            <person name="Qiu L.-H."/>
        </authorList>
    </citation>
    <scope>NUCLEOTIDE SEQUENCE [LARGE SCALE GENOMIC DNA]</scope>
    <source>
        <strain evidence="1 2">7MK8-2</strain>
    </source>
</reference>
<protein>
    <submittedName>
        <fullName evidence="1">Pilus assembly protein PilM</fullName>
    </submittedName>
</protein>
<dbReference type="InterPro" id="IPR041883">
    <property type="entry name" value="PilM_N-ter"/>
</dbReference>
<dbReference type="Pfam" id="PF07419">
    <property type="entry name" value="PilM"/>
    <property type="match status" value="1"/>
</dbReference>
<dbReference type="Proteomes" id="UP000280434">
    <property type="component" value="Unassembled WGS sequence"/>
</dbReference>
<proteinExistence type="predicted"/>
<dbReference type="Gene3D" id="3.30.1300.90">
    <property type="entry name" value="PilM protein, N-terminal domain"/>
    <property type="match status" value="1"/>
</dbReference>
<dbReference type="AlphaFoldDB" id="A0A494X2M9"/>
<dbReference type="InterPro" id="IPR009987">
    <property type="entry name" value="IM_PilM"/>
</dbReference>
<name>A0A494X2M9_9BURK</name>
<dbReference type="RefSeq" id="WP_121281013.1">
    <property type="nucleotide sequence ID" value="NZ_RBZV01000012.1"/>
</dbReference>
<keyword evidence="2" id="KW-1185">Reference proteome</keyword>
<evidence type="ECO:0000313" key="2">
    <source>
        <dbReference type="Proteomes" id="UP000280434"/>
    </source>
</evidence>
<comment type="caution">
    <text evidence="1">The sequence shown here is derived from an EMBL/GenBank/DDBJ whole genome shotgun (WGS) entry which is preliminary data.</text>
</comment>
<organism evidence="1 2">
    <name type="scientific">Trinickia fusca</name>
    <dbReference type="NCBI Taxonomy" id="2419777"/>
    <lineage>
        <taxon>Bacteria</taxon>
        <taxon>Pseudomonadati</taxon>
        <taxon>Pseudomonadota</taxon>
        <taxon>Betaproteobacteria</taxon>
        <taxon>Burkholderiales</taxon>
        <taxon>Burkholderiaceae</taxon>
        <taxon>Trinickia</taxon>
    </lineage>
</organism>
<dbReference type="OrthoDB" id="9036023at2"/>